<dbReference type="InterPro" id="IPR036097">
    <property type="entry name" value="HisK_dim/P_sf"/>
</dbReference>
<protein>
    <recommendedName>
        <fullName evidence="2">histidine kinase</fullName>
        <ecNumber evidence="2">2.7.13.3</ecNumber>
    </recommendedName>
</protein>
<dbReference type="SMART" id="SM00448">
    <property type="entry name" value="REC"/>
    <property type="match status" value="1"/>
</dbReference>
<keyword evidence="4" id="KW-0808">Transferase</keyword>
<dbReference type="CDD" id="cd00082">
    <property type="entry name" value="HisKA"/>
    <property type="match status" value="1"/>
</dbReference>
<dbReference type="EMBL" id="JAXARY010000004">
    <property type="protein sequence ID" value="MDX8126787.1"/>
    <property type="molecule type" value="Genomic_DNA"/>
</dbReference>
<dbReference type="Gene3D" id="3.30.565.10">
    <property type="entry name" value="Histidine kinase-like ATPase, C-terminal domain"/>
    <property type="match status" value="1"/>
</dbReference>
<feature type="transmembrane region" description="Helical" evidence="8">
    <location>
        <begin position="26"/>
        <end position="43"/>
    </location>
</feature>
<dbReference type="NCBIfam" id="NF041832">
    <property type="entry name" value="near_NosP_CTERM"/>
    <property type="match status" value="1"/>
</dbReference>
<reference evidence="11 12" key="1">
    <citation type="submission" date="2023-11" db="EMBL/GenBank/DDBJ databases">
        <authorList>
            <person name="Ouyang M.-Y."/>
        </authorList>
    </citation>
    <scope>NUCLEOTIDE SEQUENCE [LARGE SCALE GENOMIC DNA]</scope>
    <source>
        <strain evidence="11 12">OY6</strain>
    </source>
</reference>
<dbReference type="SUPFAM" id="SSF55874">
    <property type="entry name" value="ATPase domain of HSP90 chaperone/DNA topoisomerase II/histidine kinase"/>
    <property type="match status" value="1"/>
</dbReference>
<keyword evidence="3 6" id="KW-0597">Phosphoprotein</keyword>
<comment type="caution">
    <text evidence="11">The sequence shown here is derived from an EMBL/GenBank/DDBJ whole genome shotgun (WGS) entry which is preliminary data.</text>
</comment>
<dbReference type="InterPro" id="IPR003661">
    <property type="entry name" value="HisK_dim/P_dom"/>
</dbReference>
<dbReference type="SMART" id="SM00388">
    <property type="entry name" value="HisKA"/>
    <property type="match status" value="1"/>
</dbReference>
<keyword evidence="8" id="KW-1133">Transmembrane helix</keyword>
<evidence type="ECO:0000256" key="3">
    <source>
        <dbReference type="ARBA" id="ARBA00022553"/>
    </source>
</evidence>
<evidence type="ECO:0000256" key="2">
    <source>
        <dbReference type="ARBA" id="ARBA00012438"/>
    </source>
</evidence>
<evidence type="ECO:0000256" key="5">
    <source>
        <dbReference type="ARBA" id="ARBA00022777"/>
    </source>
</evidence>
<dbReference type="InterPro" id="IPR005467">
    <property type="entry name" value="His_kinase_dom"/>
</dbReference>
<feature type="transmembrane region" description="Helical" evidence="8">
    <location>
        <begin position="49"/>
        <end position="68"/>
    </location>
</feature>
<dbReference type="GO" id="GO:0016301">
    <property type="term" value="F:kinase activity"/>
    <property type="evidence" value="ECO:0007669"/>
    <property type="project" value="UniProtKB-KW"/>
</dbReference>
<name>A0ABU4UBG3_9GAMM</name>
<dbReference type="Pfam" id="PF02518">
    <property type="entry name" value="HATPase_c"/>
    <property type="match status" value="1"/>
</dbReference>
<dbReference type="SUPFAM" id="SSF47384">
    <property type="entry name" value="Homodimeric domain of signal transducing histidine kinase"/>
    <property type="match status" value="1"/>
</dbReference>
<evidence type="ECO:0000313" key="12">
    <source>
        <dbReference type="Proteomes" id="UP001284537"/>
    </source>
</evidence>
<feature type="transmembrane region" description="Helical" evidence="8">
    <location>
        <begin position="89"/>
        <end position="110"/>
    </location>
</feature>
<organism evidence="11 12">
    <name type="scientific">Methylomonas defluvii</name>
    <dbReference type="NCBI Taxonomy" id="3045149"/>
    <lineage>
        <taxon>Bacteria</taxon>
        <taxon>Pseudomonadati</taxon>
        <taxon>Pseudomonadota</taxon>
        <taxon>Gammaproteobacteria</taxon>
        <taxon>Methylococcales</taxon>
        <taxon>Methylococcaceae</taxon>
        <taxon>Methylomonas</taxon>
    </lineage>
</organism>
<proteinExistence type="predicted"/>
<sequence length="729" mass="81269">MKTPEQQLSDEIEVERLWVTTEQGEYVVFTMLPISIILMFGLWGTVSNALLVLWFFLLTICNLFRWKVLRYYNTHKASLVAGTTKFKRLMLLGSALTGGCWVLGITWFLVPSEATNILVISITLVIQIEGAIATWYSYLPAVIAITFPPLILLIALLFLQHNNIYIAAGLIFSLMAVLIIITSIKLAKMLNYALRLNYENQTLRKESEEKSILLETALENMSQGISMSDKNDRLHMWNRQFVKMLGDAGALVSSNADLAEILTAADSTDPTRLKIADRVFANQFEPDSSQRSLCAKTWKNYHLKTDQIYEIRQSELSQGGRVLTYTDITEQVKREQALEKARKEAEQANAAKTRFLAAASHDLRQPIHALGLFFAELSDQVLSPQTATLIGQIEDSIAAINSMLNALLDISKLDAGVIKPTIEPLVLEELFERLQTEFQPIALESHNKLRFRPTDAVVNTDPAMLERMLRNLIGNALRYTDNGRVLVAARPRGASLVCQVWDNGSGIPKDQLNDVFIEFHQLQNPARDRRRGLGLGLAIVKRLAKLLQHEIKVTSQFGRGSCFSITLPMTARSAARQLPQPFDSVASTNYALSGRHILILDDDISVLEGMQGLLQHWGCLVTTANSPAEAVDKLASGALRPELLIIDYRLTDNVSGIDVARSLQKRLGYPIGVLIITGDTGPERLQEAEASDFPLLHKPVHPAKLRSTLQYLMSNQASPLLLDNEMGTQ</sequence>
<dbReference type="PROSITE" id="PS50110">
    <property type="entry name" value="RESPONSE_REGULATORY"/>
    <property type="match status" value="1"/>
</dbReference>
<dbReference type="PANTHER" id="PTHR43047">
    <property type="entry name" value="TWO-COMPONENT HISTIDINE PROTEIN KINASE"/>
    <property type="match status" value="1"/>
</dbReference>
<feature type="modified residue" description="4-aspartylphosphate" evidence="6">
    <location>
        <position position="647"/>
    </location>
</feature>
<keyword evidence="7" id="KW-0175">Coiled coil</keyword>
<evidence type="ECO:0000313" key="11">
    <source>
        <dbReference type="EMBL" id="MDX8126787.1"/>
    </source>
</evidence>
<evidence type="ECO:0000256" key="4">
    <source>
        <dbReference type="ARBA" id="ARBA00022679"/>
    </source>
</evidence>
<accession>A0ABU4UBG3</accession>
<dbReference type="Gene3D" id="1.10.287.130">
    <property type="match status" value="1"/>
</dbReference>
<comment type="catalytic activity">
    <reaction evidence="1">
        <text>ATP + protein L-histidine = ADP + protein N-phospho-L-histidine.</text>
        <dbReference type="EC" id="2.7.13.3"/>
    </reaction>
</comment>
<dbReference type="Gene3D" id="3.40.50.2300">
    <property type="match status" value="1"/>
</dbReference>
<dbReference type="InterPro" id="IPR001789">
    <property type="entry name" value="Sig_transdc_resp-reg_receiver"/>
</dbReference>
<evidence type="ECO:0000256" key="1">
    <source>
        <dbReference type="ARBA" id="ARBA00000085"/>
    </source>
</evidence>
<dbReference type="RefSeq" id="WP_319960884.1">
    <property type="nucleotide sequence ID" value="NZ_JAXARY010000004.1"/>
</dbReference>
<feature type="transmembrane region" description="Helical" evidence="8">
    <location>
        <begin position="141"/>
        <end position="159"/>
    </location>
</feature>
<feature type="transmembrane region" description="Helical" evidence="8">
    <location>
        <begin position="165"/>
        <end position="187"/>
    </location>
</feature>
<feature type="domain" description="Response regulatory" evidence="10">
    <location>
        <begin position="596"/>
        <end position="713"/>
    </location>
</feature>
<dbReference type="InterPro" id="IPR011006">
    <property type="entry name" value="CheY-like_superfamily"/>
</dbReference>
<dbReference type="InterPro" id="IPR003594">
    <property type="entry name" value="HATPase_dom"/>
</dbReference>
<keyword evidence="8" id="KW-0472">Membrane</keyword>
<dbReference type="Pfam" id="PF12860">
    <property type="entry name" value="PAS_7"/>
    <property type="match status" value="1"/>
</dbReference>
<dbReference type="Proteomes" id="UP001284537">
    <property type="component" value="Unassembled WGS sequence"/>
</dbReference>
<dbReference type="SMART" id="SM00387">
    <property type="entry name" value="HATPase_c"/>
    <property type="match status" value="1"/>
</dbReference>
<dbReference type="PANTHER" id="PTHR43047:SF9">
    <property type="entry name" value="HISTIDINE KINASE"/>
    <property type="match status" value="1"/>
</dbReference>
<dbReference type="EC" id="2.7.13.3" evidence="2"/>
<dbReference type="InterPro" id="IPR004358">
    <property type="entry name" value="Sig_transdc_His_kin-like_C"/>
</dbReference>
<keyword evidence="8" id="KW-0812">Transmembrane</keyword>
<keyword evidence="12" id="KW-1185">Reference proteome</keyword>
<dbReference type="PROSITE" id="PS50109">
    <property type="entry name" value="HIS_KIN"/>
    <property type="match status" value="1"/>
</dbReference>
<evidence type="ECO:0000256" key="8">
    <source>
        <dbReference type="SAM" id="Phobius"/>
    </source>
</evidence>
<dbReference type="PRINTS" id="PR00344">
    <property type="entry name" value="BCTRLSENSOR"/>
</dbReference>
<gene>
    <name evidence="11" type="ORF">QLH52_05805</name>
</gene>
<evidence type="ECO:0000256" key="6">
    <source>
        <dbReference type="PROSITE-ProRule" id="PRU00169"/>
    </source>
</evidence>
<feature type="coiled-coil region" evidence="7">
    <location>
        <begin position="328"/>
        <end position="358"/>
    </location>
</feature>
<evidence type="ECO:0000259" key="10">
    <source>
        <dbReference type="PROSITE" id="PS50110"/>
    </source>
</evidence>
<dbReference type="InterPro" id="IPR036890">
    <property type="entry name" value="HATPase_C_sf"/>
</dbReference>
<evidence type="ECO:0000256" key="7">
    <source>
        <dbReference type="SAM" id="Coils"/>
    </source>
</evidence>
<dbReference type="Pfam" id="PF00072">
    <property type="entry name" value="Response_reg"/>
    <property type="match status" value="1"/>
</dbReference>
<feature type="domain" description="Histidine kinase" evidence="9">
    <location>
        <begin position="358"/>
        <end position="571"/>
    </location>
</feature>
<dbReference type="Pfam" id="PF00512">
    <property type="entry name" value="HisKA"/>
    <property type="match status" value="1"/>
</dbReference>
<keyword evidence="5 11" id="KW-0418">Kinase</keyword>
<dbReference type="Gene3D" id="3.30.450.20">
    <property type="entry name" value="PAS domain"/>
    <property type="match status" value="1"/>
</dbReference>
<dbReference type="SUPFAM" id="SSF52172">
    <property type="entry name" value="CheY-like"/>
    <property type="match status" value="1"/>
</dbReference>
<evidence type="ECO:0000259" key="9">
    <source>
        <dbReference type="PROSITE" id="PS50109"/>
    </source>
</evidence>